<evidence type="ECO:0000259" key="1">
    <source>
        <dbReference type="PROSITE" id="PS50222"/>
    </source>
</evidence>
<accession>A6FYR7</accession>
<dbReference type="AlphaFoldDB" id="A6FYR7"/>
<feature type="domain" description="EF-hand" evidence="1">
    <location>
        <begin position="87"/>
        <end position="122"/>
    </location>
</feature>
<dbReference type="Proteomes" id="UP000005801">
    <property type="component" value="Unassembled WGS sequence"/>
</dbReference>
<dbReference type="PROSITE" id="PS50222">
    <property type="entry name" value="EF_HAND_2"/>
    <property type="match status" value="1"/>
</dbReference>
<protein>
    <recommendedName>
        <fullName evidence="1">EF-hand domain-containing protein</fullName>
    </recommendedName>
</protein>
<name>A6FYR7_9BACT</name>
<keyword evidence="3" id="KW-1185">Reference proteome</keyword>
<dbReference type="STRING" id="391625.PPSIR1_40685"/>
<dbReference type="GO" id="GO:0005509">
    <property type="term" value="F:calcium ion binding"/>
    <property type="evidence" value="ECO:0007669"/>
    <property type="project" value="InterPro"/>
</dbReference>
<dbReference type="InterPro" id="IPR002048">
    <property type="entry name" value="EF_hand_dom"/>
</dbReference>
<comment type="caution">
    <text evidence="2">The sequence shown here is derived from an EMBL/GenBank/DDBJ whole genome shotgun (WGS) entry which is preliminary data.</text>
</comment>
<dbReference type="PROSITE" id="PS00018">
    <property type="entry name" value="EF_HAND_1"/>
    <property type="match status" value="1"/>
</dbReference>
<reference evidence="2 3" key="1">
    <citation type="submission" date="2007-06" db="EMBL/GenBank/DDBJ databases">
        <authorList>
            <person name="Shimkets L."/>
            <person name="Ferriera S."/>
            <person name="Johnson J."/>
            <person name="Kravitz S."/>
            <person name="Beeson K."/>
            <person name="Sutton G."/>
            <person name="Rogers Y.-H."/>
            <person name="Friedman R."/>
            <person name="Frazier M."/>
            <person name="Venter J.C."/>
        </authorList>
    </citation>
    <scope>NUCLEOTIDE SEQUENCE [LARGE SCALE GENOMIC DNA]</scope>
    <source>
        <strain evidence="2 3">SIR-1</strain>
    </source>
</reference>
<dbReference type="RefSeq" id="WP_006969616.1">
    <property type="nucleotide sequence ID" value="NZ_ABCS01000004.1"/>
</dbReference>
<organism evidence="2 3">
    <name type="scientific">Plesiocystis pacifica SIR-1</name>
    <dbReference type="NCBI Taxonomy" id="391625"/>
    <lineage>
        <taxon>Bacteria</taxon>
        <taxon>Pseudomonadati</taxon>
        <taxon>Myxococcota</taxon>
        <taxon>Polyangia</taxon>
        <taxon>Nannocystales</taxon>
        <taxon>Nannocystaceae</taxon>
        <taxon>Plesiocystis</taxon>
    </lineage>
</organism>
<dbReference type="InterPro" id="IPR018247">
    <property type="entry name" value="EF_Hand_1_Ca_BS"/>
</dbReference>
<evidence type="ECO:0000313" key="2">
    <source>
        <dbReference type="EMBL" id="EDM81339.1"/>
    </source>
</evidence>
<dbReference type="EMBL" id="ABCS01000004">
    <property type="protein sequence ID" value="EDM81339.1"/>
    <property type="molecule type" value="Genomic_DNA"/>
</dbReference>
<proteinExistence type="predicted"/>
<gene>
    <name evidence="2" type="ORF">PPSIR1_40685</name>
</gene>
<sequence>MSPPPANPEGPLSDASERQLEALERRIRACMPAGGLAAIPKDLTREALTKVLAEADAFATGLPPMERLAAKTRLFEARRPFYLHAMAKLQPAARHLKVFDTNNSGTLEREEIAFHMQDSFGKTEAGARKFAAMLYWMKLKRWRSVTISKCCELAKHASGSGNWKLDGSLDEARLAENLRFLSEHPDPFSSKALDALIELNTSSERNPGASWLSRRMGQRIAKGEYLLAWTMAGVEREDGELVISEPIYLMNIEGTLMGMLLNPRQEATVVMRWRDDGELRMA</sequence>
<evidence type="ECO:0000313" key="3">
    <source>
        <dbReference type="Proteomes" id="UP000005801"/>
    </source>
</evidence>